<evidence type="ECO:0000259" key="1">
    <source>
        <dbReference type="Pfam" id="PF14214"/>
    </source>
</evidence>
<proteinExistence type="predicted"/>
<sequence>MYVQVESERLRFFDLNQTKLRAEKYTHLQDAIRNDADLDPNNLAQMVILPSSFVNSPKYLHGYTQDAFPYVRNYGRPDLFITMTCSGPEM</sequence>
<gene>
    <name evidence="2" type="primary">EVAR_89685_1</name>
    <name evidence="2" type="ORF">TNCT_577381</name>
</gene>
<organism evidence="2 3">
    <name type="scientific">Trichonephila clavata</name>
    <name type="common">Joro spider</name>
    <name type="synonym">Nephila clavata</name>
    <dbReference type="NCBI Taxonomy" id="2740835"/>
    <lineage>
        <taxon>Eukaryota</taxon>
        <taxon>Metazoa</taxon>
        <taxon>Ecdysozoa</taxon>
        <taxon>Arthropoda</taxon>
        <taxon>Chelicerata</taxon>
        <taxon>Arachnida</taxon>
        <taxon>Araneae</taxon>
        <taxon>Araneomorphae</taxon>
        <taxon>Entelegynae</taxon>
        <taxon>Araneoidea</taxon>
        <taxon>Nephilidae</taxon>
        <taxon>Trichonephila</taxon>
    </lineage>
</organism>
<evidence type="ECO:0000313" key="3">
    <source>
        <dbReference type="Proteomes" id="UP000887116"/>
    </source>
</evidence>
<dbReference type="PANTHER" id="PTHR45786">
    <property type="entry name" value="DNA BINDING PROTEIN-LIKE"/>
    <property type="match status" value="1"/>
</dbReference>
<comment type="caution">
    <text evidence="2">The sequence shown here is derived from an EMBL/GenBank/DDBJ whole genome shotgun (WGS) entry which is preliminary data.</text>
</comment>
<evidence type="ECO:0000313" key="2">
    <source>
        <dbReference type="EMBL" id="GFR16797.1"/>
    </source>
</evidence>
<dbReference type="Pfam" id="PF14214">
    <property type="entry name" value="Helitron_like_N"/>
    <property type="match status" value="1"/>
</dbReference>
<reference evidence="2" key="1">
    <citation type="submission" date="2020-07" db="EMBL/GenBank/DDBJ databases">
        <title>Multicomponent nature underlies the extraordinary mechanical properties of spider dragline silk.</title>
        <authorList>
            <person name="Kono N."/>
            <person name="Nakamura H."/>
            <person name="Mori M."/>
            <person name="Yoshida Y."/>
            <person name="Ohtoshi R."/>
            <person name="Malay A.D."/>
            <person name="Moran D.A.P."/>
            <person name="Tomita M."/>
            <person name="Numata K."/>
            <person name="Arakawa K."/>
        </authorList>
    </citation>
    <scope>NUCLEOTIDE SEQUENCE</scope>
</reference>
<protein>
    <submittedName>
        <fullName evidence="2">Helitron_like_N domain-containing protein</fullName>
    </submittedName>
</protein>
<dbReference type="InterPro" id="IPR025476">
    <property type="entry name" value="Helitron_helicase-like"/>
</dbReference>
<dbReference type="AlphaFoldDB" id="A0A8X6LQD8"/>
<keyword evidence="3" id="KW-1185">Reference proteome</keyword>
<dbReference type="OrthoDB" id="6436573at2759"/>
<feature type="domain" description="Helitron helicase-like" evidence="1">
    <location>
        <begin position="1"/>
        <end position="86"/>
    </location>
</feature>
<accession>A0A8X6LQD8</accession>
<dbReference type="EMBL" id="BMAO01007564">
    <property type="protein sequence ID" value="GFR16797.1"/>
    <property type="molecule type" value="Genomic_DNA"/>
</dbReference>
<dbReference type="Proteomes" id="UP000887116">
    <property type="component" value="Unassembled WGS sequence"/>
</dbReference>
<name>A0A8X6LQD8_TRICU</name>
<dbReference type="PANTHER" id="PTHR45786:SF74">
    <property type="entry name" value="ATP-DEPENDENT DNA HELICASE"/>
    <property type="match status" value="1"/>
</dbReference>